<dbReference type="RefSeq" id="WP_317570430.1">
    <property type="nucleotide sequence ID" value="NZ_JAWLKA010000019.1"/>
</dbReference>
<protein>
    <submittedName>
        <fullName evidence="2">Uncharacterized protein</fullName>
    </submittedName>
</protein>
<reference evidence="2 3" key="1">
    <citation type="submission" date="2023-10" db="EMBL/GenBank/DDBJ databases">
        <title>Development of a sustainable strategy for remediation of hydrocarbon-contaminated territories based on the waste exchange concept.</title>
        <authorList>
            <person name="Krivoruchko A."/>
        </authorList>
    </citation>
    <scope>NUCLEOTIDE SEQUENCE [LARGE SCALE GENOMIC DNA]</scope>
    <source>
        <strain evidence="2 3">IEGM 60</strain>
    </source>
</reference>
<comment type="caution">
    <text evidence="2">The sequence shown here is derived from an EMBL/GenBank/DDBJ whole genome shotgun (WGS) entry which is preliminary data.</text>
</comment>
<keyword evidence="1" id="KW-0812">Transmembrane</keyword>
<keyword evidence="3" id="KW-1185">Reference proteome</keyword>
<proteinExistence type="predicted"/>
<dbReference type="Proteomes" id="UP001185737">
    <property type="component" value="Unassembled WGS sequence"/>
</dbReference>
<evidence type="ECO:0000313" key="2">
    <source>
        <dbReference type="EMBL" id="MDV6284577.1"/>
    </source>
</evidence>
<gene>
    <name evidence="2" type="ORF">R3Q59_29220</name>
</gene>
<dbReference type="EMBL" id="JAWLKA010000019">
    <property type="protein sequence ID" value="MDV6284577.1"/>
    <property type="molecule type" value="Genomic_DNA"/>
</dbReference>
<evidence type="ECO:0000313" key="3">
    <source>
        <dbReference type="Proteomes" id="UP001185737"/>
    </source>
</evidence>
<name>A0ABU4CLY4_RHOJO</name>
<evidence type="ECO:0000256" key="1">
    <source>
        <dbReference type="SAM" id="Phobius"/>
    </source>
</evidence>
<organism evidence="2 3">
    <name type="scientific">Rhodococcus jostii</name>
    <dbReference type="NCBI Taxonomy" id="132919"/>
    <lineage>
        <taxon>Bacteria</taxon>
        <taxon>Bacillati</taxon>
        <taxon>Actinomycetota</taxon>
        <taxon>Actinomycetes</taxon>
        <taxon>Mycobacteriales</taxon>
        <taxon>Nocardiaceae</taxon>
        <taxon>Rhodococcus</taxon>
    </lineage>
</organism>
<keyword evidence="1" id="KW-0472">Membrane</keyword>
<feature type="transmembrane region" description="Helical" evidence="1">
    <location>
        <begin position="47"/>
        <end position="67"/>
    </location>
</feature>
<feature type="transmembrane region" description="Helical" evidence="1">
    <location>
        <begin position="73"/>
        <end position="92"/>
    </location>
</feature>
<keyword evidence="1" id="KW-1133">Transmembrane helix</keyword>
<accession>A0ABU4CLY4</accession>
<sequence length="105" mass="11036">MTYADITGVPHADRYLFGMTSWWLSSLSSRPRWCTAARWGTARTRVAIGYGALAIVAAGSATLTTPLSVPRAATVGVAVGLVLLCNIVLGVVTRSAAQRGASEER</sequence>